<organism evidence="2 3">
    <name type="scientific">Cajanus cajan</name>
    <name type="common">Pigeon pea</name>
    <name type="synonym">Cajanus indicus</name>
    <dbReference type="NCBI Taxonomy" id="3821"/>
    <lineage>
        <taxon>Eukaryota</taxon>
        <taxon>Viridiplantae</taxon>
        <taxon>Streptophyta</taxon>
        <taxon>Embryophyta</taxon>
        <taxon>Tracheophyta</taxon>
        <taxon>Spermatophyta</taxon>
        <taxon>Magnoliopsida</taxon>
        <taxon>eudicotyledons</taxon>
        <taxon>Gunneridae</taxon>
        <taxon>Pentapetalae</taxon>
        <taxon>rosids</taxon>
        <taxon>fabids</taxon>
        <taxon>Fabales</taxon>
        <taxon>Fabaceae</taxon>
        <taxon>Papilionoideae</taxon>
        <taxon>50 kb inversion clade</taxon>
        <taxon>NPAAA clade</taxon>
        <taxon>indigoferoid/millettioid clade</taxon>
        <taxon>Phaseoleae</taxon>
        <taxon>Cajanus</taxon>
    </lineage>
</organism>
<feature type="region of interest" description="Disordered" evidence="1">
    <location>
        <begin position="65"/>
        <end position="101"/>
    </location>
</feature>
<dbReference type="AlphaFoldDB" id="A0A151SPL6"/>
<evidence type="ECO:0000313" key="3">
    <source>
        <dbReference type="Proteomes" id="UP000075243"/>
    </source>
</evidence>
<dbReference type="EMBL" id="CM003613">
    <property type="protein sequence ID" value="KYP56776.1"/>
    <property type="molecule type" value="Genomic_DNA"/>
</dbReference>
<dbReference type="PANTHER" id="PTHR33132:SF135">
    <property type="entry name" value="OS02G0799700 PROTEIN"/>
    <property type="match status" value="1"/>
</dbReference>
<keyword evidence="3" id="KW-1185">Reference proteome</keyword>
<dbReference type="OMA" id="GSAKCAR"/>
<dbReference type="OrthoDB" id="638181at2759"/>
<protein>
    <submittedName>
        <fullName evidence="2">Uncharacterized protein</fullName>
    </submittedName>
</protein>
<dbReference type="Gramene" id="C.cajan_02954.t">
    <property type="protein sequence ID" value="C.cajan_02954.t.cds1"/>
    <property type="gene ID" value="C.cajan_02954"/>
</dbReference>
<proteinExistence type="predicted"/>
<reference evidence="2 3" key="1">
    <citation type="journal article" date="2012" name="Nat. Biotechnol.">
        <title>Draft genome sequence of pigeonpea (Cajanus cajan), an orphan legume crop of resource-poor farmers.</title>
        <authorList>
            <person name="Varshney R.K."/>
            <person name="Chen W."/>
            <person name="Li Y."/>
            <person name="Bharti A.K."/>
            <person name="Saxena R.K."/>
            <person name="Schlueter J.A."/>
            <person name="Donoghue M.T."/>
            <person name="Azam S."/>
            <person name="Fan G."/>
            <person name="Whaley A.M."/>
            <person name="Farmer A.D."/>
            <person name="Sheridan J."/>
            <person name="Iwata A."/>
            <person name="Tuteja R."/>
            <person name="Penmetsa R.V."/>
            <person name="Wu W."/>
            <person name="Upadhyaya H.D."/>
            <person name="Yang S.P."/>
            <person name="Shah T."/>
            <person name="Saxena K.B."/>
            <person name="Michael T."/>
            <person name="McCombie W.R."/>
            <person name="Yang B."/>
            <person name="Zhang G."/>
            <person name="Yang H."/>
            <person name="Wang J."/>
            <person name="Spillane C."/>
            <person name="Cook D.R."/>
            <person name="May G.D."/>
            <person name="Xu X."/>
            <person name="Jackson S.A."/>
        </authorList>
    </citation>
    <scope>NUCLEOTIDE SEQUENCE [LARGE SCALE GENOMIC DNA]</scope>
    <source>
        <strain evidence="3">cv. Asha</strain>
    </source>
</reference>
<evidence type="ECO:0000256" key="1">
    <source>
        <dbReference type="SAM" id="MobiDB-lite"/>
    </source>
</evidence>
<dbReference type="PANTHER" id="PTHR33132">
    <property type="entry name" value="OSJNBB0118P14.9 PROTEIN"/>
    <property type="match status" value="1"/>
</dbReference>
<dbReference type="STRING" id="3821.A0A151SPL6"/>
<accession>A0A151SPL6</accession>
<evidence type="ECO:0000313" key="2">
    <source>
        <dbReference type="EMBL" id="KYP56776.1"/>
    </source>
</evidence>
<sequence>MAIPCPSSRSQTWTSKKKTCMCSPTTHPGSFRCAYHKQQAERQQTASWSGGRKLVKRALTTLVRPSSHHLRRREAFQPRPTRLSVMSSASASASAQHLHSL</sequence>
<gene>
    <name evidence="2" type="ORF">KK1_003023</name>
</gene>
<dbReference type="Proteomes" id="UP000075243">
    <property type="component" value="Chromosome 11"/>
</dbReference>
<name>A0A151SPL6_CAJCA</name>